<dbReference type="Gene3D" id="1.10.10.10">
    <property type="entry name" value="Winged helix-like DNA-binding domain superfamily/Winged helix DNA-binding domain"/>
    <property type="match status" value="1"/>
</dbReference>
<feature type="domain" description="HTH luxR-type" evidence="3">
    <location>
        <begin position="867"/>
        <end position="932"/>
    </location>
</feature>
<dbReference type="GO" id="GO:0006355">
    <property type="term" value="P:regulation of DNA-templated transcription"/>
    <property type="evidence" value="ECO:0007669"/>
    <property type="project" value="InterPro"/>
</dbReference>
<dbReference type="InterPro" id="IPR036388">
    <property type="entry name" value="WH-like_DNA-bd_sf"/>
</dbReference>
<dbReference type="InterPro" id="IPR016032">
    <property type="entry name" value="Sig_transdc_resp-reg_C-effctor"/>
</dbReference>
<dbReference type="GO" id="GO:0005524">
    <property type="term" value="F:ATP binding"/>
    <property type="evidence" value="ECO:0007669"/>
    <property type="project" value="UniProtKB-KW"/>
</dbReference>
<evidence type="ECO:0000256" key="2">
    <source>
        <dbReference type="ARBA" id="ARBA00022840"/>
    </source>
</evidence>
<proteinExistence type="predicted"/>
<dbReference type="EMBL" id="CP108222">
    <property type="protein sequence ID" value="WTT15542.1"/>
    <property type="molecule type" value="Genomic_DNA"/>
</dbReference>
<dbReference type="PANTHER" id="PTHR16305">
    <property type="entry name" value="TESTICULAR SOLUBLE ADENYLYL CYCLASE"/>
    <property type="match status" value="1"/>
</dbReference>
<reference evidence="4" key="1">
    <citation type="submission" date="2022-10" db="EMBL/GenBank/DDBJ databases">
        <title>The complete genomes of actinobacterial strains from the NBC collection.</title>
        <authorList>
            <person name="Joergensen T.S."/>
            <person name="Alvarez Arevalo M."/>
            <person name="Sterndorff E.B."/>
            <person name="Faurdal D."/>
            <person name="Vuksanovic O."/>
            <person name="Mourched A.-S."/>
            <person name="Charusanti P."/>
            <person name="Shaw S."/>
            <person name="Blin K."/>
            <person name="Weber T."/>
        </authorList>
    </citation>
    <scope>NUCLEOTIDE SEQUENCE</scope>
    <source>
        <strain evidence="4">NBC_00093</strain>
    </source>
</reference>
<dbReference type="GO" id="GO:0004016">
    <property type="term" value="F:adenylate cyclase activity"/>
    <property type="evidence" value="ECO:0007669"/>
    <property type="project" value="TreeGrafter"/>
</dbReference>
<dbReference type="Gene3D" id="3.40.50.300">
    <property type="entry name" value="P-loop containing nucleotide triphosphate hydrolases"/>
    <property type="match status" value="1"/>
</dbReference>
<name>A0AAU1ZU44_9ACTN</name>
<dbReference type="AlphaFoldDB" id="A0AAU1ZU44"/>
<evidence type="ECO:0000313" key="4">
    <source>
        <dbReference type="EMBL" id="WTT15542.1"/>
    </source>
</evidence>
<dbReference type="GO" id="GO:0005737">
    <property type="term" value="C:cytoplasm"/>
    <property type="evidence" value="ECO:0007669"/>
    <property type="project" value="TreeGrafter"/>
</dbReference>
<dbReference type="Pfam" id="PF13191">
    <property type="entry name" value="AAA_16"/>
    <property type="match status" value="1"/>
</dbReference>
<keyword evidence="1" id="KW-0547">Nucleotide-binding</keyword>
<dbReference type="SUPFAM" id="SSF46894">
    <property type="entry name" value="C-terminal effector domain of the bipartite response regulators"/>
    <property type="match status" value="1"/>
</dbReference>
<dbReference type="GO" id="GO:0003677">
    <property type="term" value="F:DNA binding"/>
    <property type="evidence" value="ECO:0007669"/>
    <property type="project" value="InterPro"/>
</dbReference>
<gene>
    <name evidence="4" type="ORF">OHA22_08425</name>
</gene>
<dbReference type="InterPro" id="IPR041664">
    <property type="entry name" value="AAA_16"/>
</dbReference>
<dbReference type="SMART" id="SM00421">
    <property type="entry name" value="HTH_LUXR"/>
    <property type="match status" value="1"/>
</dbReference>
<dbReference type="CDD" id="cd06170">
    <property type="entry name" value="LuxR_C_like"/>
    <property type="match status" value="1"/>
</dbReference>
<organism evidence="4">
    <name type="scientific">Streptomyces sp. NBC_00093</name>
    <dbReference type="NCBI Taxonomy" id="2975649"/>
    <lineage>
        <taxon>Bacteria</taxon>
        <taxon>Bacillati</taxon>
        <taxon>Actinomycetota</taxon>
        <taxon>Actinomycetes</taxon>
        <taxon>Kitasatosporales</taxon>
        <taxon>Streptomycetaceae</taxon>
        <taxon>Streptomyces</taxon>
    </lineage>
</organism>
<protein>
    <submittedName>
        <fullName evidence="4">LuxR C-terminal-related transcriptional regulator</fullName>
    </submittedName>
</protein>
<sequence>MDGGGSLPADTAGTTGAAGQLIGRERDLELVRGFVVGAMHSGGALLLSGEAGVGKTVLLDAAATQAHDLGSPVVRAAGVEFESTVSFAGLHQVLRPLLAGLERLTDPYRGALSVALGLADGAPSDQLLVSNATLTLLSEAAAERPLLVIVDDLPWLDRASAVVLGFVARRLDGSRVGLLGAYRSYEGSFFERGGVPEHDVRPLDATAAAELIQDRFPSLAPRMRDRLLAEAQGNPLALLELPIALSGSRRSGAGVPDVLPLSRRLQAVFASRVEALPEATRLLLLYAVLDGTGDLRVLASAGSEETGMEDLAHAERAGLVRVDDRTSRLAFRHPLTRSAVVELSTSDQRRKVHRALAEHRADRPERRAWHLAHATVEPAEDVARLLEGVAHDIVRRGDAGGAIAALLRAAELSPRGYDRGRRIAEAAYLGADLTGDLRDVPRLLEEARQADGGRAGPLVAAVAAAHHILLSGEGDLDTAHRLLVGAIEMQHQPYDATDDTMIEALYTLAWVCHGRQRAELWEPLHRALGLLKPQAPDRLALIIGTIADPARTAPPALEGLDEVIASLDQEIDPVRVVRIAMASVYVDRLAGCRTALRRVLRDGRDSDSVTLELQGRLFLGRDRFAAGEWDELEAQAEQGRRLGETHSYRLLSTDFVYQRALVAAARGDESATRALTNEMTLWAAPRQVGFFLSCASHARALAALGRARFEDAYRHASAISGVGEIASHVPTALFVVMDLVEAAVRTGRGAEAVAHAAAARESGIGAISPRLDMAVQASAAIAAADHGTAVDRFEEALAVPGTDRWPFELARVRLAYGERLRRARSTTEARAQLGAALDAFERLGARPWTARAGNELRATGQSARRLDRPGPVSLTPQQREIALLAAAGLTNKQIGERLFLSPRTVSTHLYQLFPKLGVTSRAALRDALARQSPD</sequence>
<evidence type="ECO:0000256" key="1">
    <source>
        <dbReference type="ARBA" id="ARBA00022741"/>
    </source>
</evidence>
<evidence type="ECO:0000259" key="3">
    <source>
        <dbReference type="PROSITE" id="PS50043"/>
    </source>
</evidence>
<dbReference type="PANTHER" id="PTHR16305:SF35">
    <property type="entry name" value="TRANSCRIPTIONAL ACTIVATOR DOMAIN"/>
    <property type="match status" value="1"/>
</dbReference>
<accession>A0AAU1ZU44</accession>
<dbReference type="PROSITE" id="PS50043">
    <property type="entry name" value="HTH_LUXR_2"/>
    <property type="match status" value="1"/>
</dbReference>
<keyword evidence="2" id="KW-0067">ATP-binding</keyword>
<dbReference type="SUPFAM" id="SSF52540">
    <property type="entry name" value="P-loop containing nucleoside triphosphate hydrolases"/>
    <property type="match status" value="1"/>
</dbReference>
<dbReference type="InterPro" id="IPR027417">
    <property type="entry name" value="P-loop_NTPase"/>
</dbReference>
<dbReference type="InterPro" id="IPR000792">
    <property type="entry name" value="Tscrpt_reg_LuxR_C"/>
</dbReference>
<dbReference type="PRINTS" id="PR00038">
    <property type="entry name" value="HTHLUXR"/>
</dbReference>
<dbReference type="Pfam" id="PF00196">
    <property type="entry name" value="GerE"/>
    <property type="match status" value="1"/>
</dbReference>